<dbReference type="InterPro" id="IPR050624">
    <property type="entry name" value="HTH-type_Tx_Regulator"/>
</dbReference>
<keyword evidence="5" id="KW-1185">Reference proteome</keyword>
<name>A0A167FTB5_9BACL</name>
<dbReference type="PRINTS" id="PR00455">
    <property type="entry name" value="HTHTETR"/>
</dbReference>
<dbReference type="InterPro" id="IPR001647">
    <property type="entry name" value="HTH_TetR"/>
</dbReference>
<dbReference type="AlphaFoldDB" id="A0A167FTB5"/>
<feature type="DNA-binding region" description="H-T-H motif" evidence="2">
    <location>
        <begin position="33"/>
        <end position="52"/>
    </location>
</feature>
<dbReference type="OrthoDB" id="9815924at2"/>
<proteinExistence type="predicted"/>
<accession>A0A167FTB5</accession>
<evidence type="ECO:0000256" key="1">
    <source>
        <dbReference type="ARBA" id="ARBA00023125"/>
    </source>
</evidence>
<dbReference type="Proteomes" id="UP000077134">
    <property type="component" value="Unassembled WGS sequence"/>
</dbReference>
<dbReference type="RefSeq" id="WP_068656021.1">
    <property type="nucleotide sequence ID" value="NZ_CP017770.1"/>
</dbReference>
<evidence type="ECO:0000259" key="3">
    <source>
        <dbReference type="PROSITE" id="PS50977"/>
    </source>
</evidence>
<keyword evidence="1 2" id="KW-0238">DNA-binding</keyword>
<organism evidence="4 5">
    <name type="scientific">Paenibacillus crassostreae</name>
    <dbReference type="NCBI Taxonomy" id="1763538"/>
    <lineage>
        <taxon>Bacteria</taxon>
        <taxon>Bacillati</taxon>
        <taxon>Bacillota</taxon>
        <taxon>Bacilli</taxon>
        <taxon>Bacillales</taxon>
        <taxon>Paenibacillaceae</taxon>
        <taxon>Paenibacillus</taxon>
    </lineage>
</organism>
<evidence type="ECO:0000256" key="2">
    <source>
        <dbReference type="PROSITE-ProRule" id="PRU00335"/>
    </source>
</evidence>
<dbReference type="PROSITE" id="PS50977">
    <property type="entry name" value="HTH_TETR_2"/>
    <property type="match status" value="1"/>
</dbReference>
<reference evidence="4 5" key="1">
    <citation type="submission" date="2016-02" db="EMBL/GenBank/DDBJ databases">
        <title>Paenibacillus sp. LPB0068, isolated from Crassostrea gigas.</title>
        <authorList>
            <person name="Shin S.-K."/>
            <person name="Yi H."/>
        </authorList>
    </citation>
    <scope>NUCLEOTIDE SEQUENCE [LARGE SCALE GENOMIC DNA]</scope>
    <source>
        <strain evidence="4 5">LPB0068</strain>
    </source>
</reference>
<comment type="caution">
    <text evidence="4">The sequence shown here is derived from an EMBL/GenBank/DDBJ whole genome shotgun (WGS) entry which is preliminary data.</text>
</comment>
<dbReference type="EMBL" id="LSFN01000005">
    <property type="protein sequence ID" value="OAB76878.1"/>
    <property type="molecule type" value="Genomic_DNA"/>
</dbReference>
<dbReference type="STRING" id="1763538.LPB68_19105"/>
<dbReference type="GO" id="GO:0003677">
    <property type="term" value="F:DNA binding"/>
    <property type="evidence" value="ECO:0007669"/>
    <property type="project" value="UniProtKB-UniRule"/>
</dbReference>
<sequence>MLTKQELRSQETKKEIIKAAGQLFASQGFDSVTMREIAKMAGCSHTTIYIYYKDKEDLLHQLAMPPLQALNTQMESILQQIDLSPEERLRTISLEFIRFCLLHRNIYTTFIGVKASRVDLEESANGINTMRISIFNLLKKALRTCFAIENDEHLLMYSRIYFFNLHGIVNTYTHSEESIVSLMERLLPTFEESLDVLFIGISEKIKGVNKN</sequence>
<dbReference type="PANTHER" id="PTHR43479">
    <property type="entry name" value="ACREF/ENVCD OPERON REPRESSOR-RELATED"/>
    <property type="match status" value="1"/>
</dbReference>
<dbReference type="KEGG" id="pcx:LPB68_19105"/>
<dbReference type="InterPro" id="IPR009057">
    <property type="entry name" value="Homeodomain-like_sf"/>
</dbReference>
<dbReference type="SUPFAM" id="SSF46689">
    <property type="entry name" value="Homeodomain-like"/>
    <property type="match status" value="1"/>
</dbReference>
<feature type="domain" description="HTH tetR-type" evidence="3">
    <location>
        <begin position="10"/>
        <end position="70"/>
    </location>
</feature>
<dbReference type="Pfam" id="PF00440">
    <property type="entry name" value="TetR_N"/>
    <property type="match status" value="1"/>
</dbReference>
<gene>
    <name evidence="4" type="ORF">PNBC_05635</name>
</gene>
<dbReference type="PANTHER" id="PTHR43479:SF11">
    <property type="entry name" value="ACREF_ENVCD OPERON REPRESSOR-RELATED"/>
    <property type="match status" value="1"/>
</dbReference>
<evidence type="ECO:0000313" key="4">
    <source>
        <dbReference type="EMBL" id="OAB76878.1"/>
    </source>
</evidence>
<dbReference type="Gene3D" id="1.10.357.10">
    <property type="entry name" value="Tetracycline Repressor, domain 2"/>
    <property type="match status" value="1"/>
</dbReference>
<protein>
    <submittedName>
        <fullName evidence="4">Transcriptional regulator</fullName>
    </submittedName>
</protein>
<evidence type="ECO:0000313" key="5">
    <source>
        <dbReference type="Proteomes" id="UP000077134"/>
    </source>
</evidence>